<protein>
    <submittedName>
        <fullName evidence="6">3-hydroxyisobutyrate dehydrogenase</fullName>
    </submittedName>
</protein>
<feature type="active site" evidence="3">
    <location>
        <position position="172"/>
    </location>
</feature>
<dbReference type="GO" id="GO:0016616">
    <property type="term" value="F:oxidoreductase activity, acting on the CH-OH group of donors, NAD or NADP as acceptor"/>
    <property type="evidence" value="ECO:0007669"/>
    <property type="project" value="TreeGrafter"/>
</dbReference>
<proteinExistence type="predicted"/>
<dbReference type="PATRIC" id="fig|171383.3.peg.365"/>
<dbReference type="Pfam" id="PF03446">
    <property type="entry name" value="NAD_binding_2"/>
    <property type="match status" value="1"/>
</dbReference>
<keyword evidence="1" id="KW-0560">Oxidoreductase</keyword>
<evidence type="ECO:0000256" key="3">
    <source>
        <dbReference type="PIRSR" id="PIRSR000103-1"/>
    </source>
</evidence>
<comment type="caution">
    <text evidence="6">The sequence shown here is derived from an EMBL/GenBank/DDBJ whole genome shotgun (WGS) entry which is preliminary data.</text>
</comment>
<feature type="domain" description="6-phosphogluconate dehydrogenase NADP-binding" evidence="4">
    <location>
        <begin position="4"/>
        <end position="163"/>
    </location>
</feature>
<name>A0A0M0I489_9VIBR</name>
<dbReference type="GO" id="GO:0051287">
    <property type="term" value="F:NAD binding"/>
    <property type="evidence" value="ECO:0007669"/>
    <property type="project" value="InterPro"/>
</dbReference>
<dbReference type="Pfam" id="PF14833">
    <property type="entry name" value="NAD_binding_11"/>
    <property type="match status" value="1"/>
</dbReference>
<dbReference type="SUPFAM" id="SSF48179">
    <property type="entry name" value="6-phosphogluconate dehydrogenase C-terminal domain-like"/>
    <property type="match status" value="1"/>
</dbReference>
<dbReference type="InterPro" id="IPR006115">
    <property type="entry name" value="6PGDH_NADP-bd"/>
</dbReference>
<feature type="domain" description="3-hydroxyisobutyrate dehydrogenase-like NAD-binding" evidence="5">
    <location>
        <begin position="166"/>
        <end position="284"/>
    </location>
</feature>
<dbReference type="OrthoDB" id="9786703at2"/>
<gene>
    <name evidence="6" type="ORF">AKJ31_01760</name>
</gene>
<keyword evidence="2" id="KW-0520">NAD</keyword>
<dbReference type="STRING" id="171383.AKJ31_01760"/>
<dbReference type="InterPro" id="IPR029154">
    <property type="entry name" value="HIBADH-like_NADP-bd"/>
</dbReference>
<dbReference type="GO" id="GO:0050661">
    <property type="term" value="F:NADP binding"/>
    <property type="evidence" value="ECO:0007669"/>
    <property type="project" value="InterPro"/>
</dbReference>
<evidence type="ECO:0000313" key="7">
    <source>
        <dbReference type="Proteomes" id="UP000037530"/>
    </source>
</evidence>
<dbReference type="InterPro" id="IPR013328">
    <property type="entry name" value="6PGD_dom2"/>
</dbReference>
<dbReference type="Proteomes" id="UP000037530">
    <property type="component" value="Unassembled WGS sequence"/>
</dbReference>
<dbReference type="AlphaFoldDB" id="A0A0M0I489"/>
<evidence type="ECO:0000259" key="4">
    <source>
        <dbReference type="Pfam" id="PF03446"/>
    </source>
</evidence>
<dbReference type="InterPro" id="IPR015815">
    <property type="entry name" value="HIBADH-related"/>
</dbReference>
<evidence type="ECO:0000313" key="6">
    <source>
        <dbReference type="EMBL" id="KOO09114.1"/>
    </source>
</evidence>
<dbReference type="EMBL" id="LHPI01000001">
    <property type="protein sequence ID" value="KOO09114.1"/>
    <property type="molecule type" value="Genomic_DNA"/>
</dbReference>
<reference evidence="7" key="1">
    <citation type="submission" date="2015-08" db="EMBL/GenBank/DDBJ databases">
        <title>Vibrio galatheae sp. nov., a novel member of the Vibrionaceae family isolated from the Solomon Islands.</title>
        <authorList>
            <person name="Giubergia S."/>
            <person name="Machado H."/>
            <person name="Mateiu R.V."/>
            <person name="Gram L."/>
        </authorList>
    </citation>
    <scope>NUCLEOTIDE SEQUENCE [LARGE SCALE GENOMIC DNA]</scope>
    <source>
        <strain evidence="7">DSM 19134</strain>
    </source>
</reference>
<dbReference type="PANTHER" id="PTHR22981">
    <property type="entry name" value="3-HYDROXYISOBUTYRATE DEHYDROGENASE-RELATED"/>
    <property type="match status" value="1"/>
</dbReference>
<evidence type="ECO:0000259" key="5">
    <source>
        <dbReference type="Pfam" id="PF14833"/>
    </source>
</evidence>
<dbReference type="PIRSF" id="PIRSF000103">
    <property type="entry name" value="HIBADH"/>
    <property type="match status" value="1"/>
</dbReference>
<evidence type="ECO:0000256" key="2">
    <source>
        <dbReference type="ARBA" id="ARBA00023027"/>
    </source>
</evidence>
<keyword evidence="7" id="KW-1185">Reference proteome</keyword>
<dbReference type="InterPro" id="IPR008927">
    <property type="entry name" value="6-PGluconate_DH-like_C_sf"/>
</dbReference>
<accession>A0A0M0I489</accession>
<organism evidence="6 7">
    <name type="scientific">Vibrio hepatarius</name>
    <dbReference type="NCBI Taxonomy" id="171383"/>
    <lineage>
        <taxon>Bacteria</taxon>
        <taxon>Pseudomonadati</taxon>
        <taxon>Pseudomonadota</taxon>
        <taxon>Gammaproteobacteria</taxon>
        <taxon>Vibrionales</taxon>
        <taxon>Vibrionaceae</taxon>
        <taxon>Vibrio</taxon>
        <taxon>Vibrio oreintalis group</taxon>
    </lineage>
</organism>
<dbReference type="InterPro" id="IPR036291">
    <property type="entry name" value="NAD(P)-bd_dom_sf"/>
</dbReference>
<dbReference type="SUPFAM" id="SSF51735">
    <property type="entry name" value="NAD(P)-binding Rossmann-fold domains"/>
    <property type="match status" value="1"/>
</dbReference>
<sequence>MDMKIGVIGLGNMGSGMAATLASKGEQVYGYDLSTQALDAIATKGVTPIHSLEEFTALCNVIILSLPKAEHVEQLCLADNGLLALGHAGLTIIDTTTSEAEVSRKVAKALQSKGIEFIDAPVSGGPAGAASGTMSMVLGGNEATVNKVMPVLEKISAVQVHIGDVGAGNIAKIANNMLCAAHLITNAEVISMAAKAGVDPHKVLAGINAGSGRSGVSQVNFEKWILNRAYDSGFTMGLMRKDVGLAEKLADQLGLDFLLCRQVIQMWQQSQQLSDHDDFNQIVKQSDRDLY</sequence>
<dbReference type="PANTHER" id="PTHR22981:SF7">
    <property type="entry name" value="3-HYDROXYISOBUTYRATE DEHYDROGENASE, MITOCHONDRIAL"/>
    <property type="match status" value="1"/>
</dbReference>
<dbReference type="Gene3D" id="1.10.1040.10">
    <property type="entry name" value="N-(1-d-carboxylethyl)-l-norvaline Dehydrogenase, domain 2"/>
    <property type="match status" value="1"/>
</dbReference>
<dbReference type="Gene3D" id="3.40.50.720">
    <property type="entry name" value="NAD(P)-binding Rossmann-like Domain"/>
    <property type="match status" value="1"/>
</dbReference>
<evidence type="ECO:0000256" key="1">
    <source>
        <dbReference type="ARBA" id="ARBA00023002"/>
    </source>
</evidence>